<evidence type="ECO:0000313" key="2">
    <source>
        <dbReference type="WBParaSite" id="Hba_18943"/>
    </source>
</evidence>
<proteinExistence type="predicted"/>
<dbReference type="WBParaSite" id="Hba_18943">
    <property type="protein sequence ID" value="Hba_18943"/>
    <property type="gene ID" value="Hba_18943"/>
</dbReference>
<organism evidence="1 2">
    <name type="scientific">Heterorhabditis bacteriophora</name>
    <name type="common">Entomopathogenic nematode worm</name>
    <dbReference type="NCBI Taxonomy" id="37862"/>
    <lineage>
        <taxon>Eukaryota</taxon>
        <taxon>Metazoa</taxon>
        <taxon>Ecdysozoa</taxon>
        <taxon>Nematoda</taxon>
        <taxon>Chromadorea</taxon>
        <taxon>Rhabditida</taxon>
        <taxon>Rhabditina</taxon>
        <taxon>Rhabditomorpha</taxon>
        <taxon>Strongyloidea</taxon>
        <taxon>Heterorhabditidae</taxon>
        <taxon>Heterorhabditis</taxon>
    </lineage>
</organism>
<keyword evidence="1" id="KW-1185">Reference proteome</keyword>
<dbReference type="Proteomes" id="UP000095283">
    <property type="component" value="Unplaced"/>
</dbReference>
<protein>
    <submittedName>
        <fullName evidence="2">Transposase</fullName>
    </submittedName>
</protein>
<evidence type="ECO:0000313" key="1">
    <source>
        <dbReference type="Proteomes" id="UP000095283"/>
    </source>
</evidence>
<accession>A0A1I7XN29</accession>
<reference evidence="2" key="1">
    <citation type="submission" date="2016-11" db="UniProtKB">
        <authorList>
            <consortium name="WormBaseParasite"/>
        </authorList>
    </citation>
    <scope>IDENTIFICATION</scope>
</reference>
<name>A0A1I7XN29_HETBA</name>
<dbReference type="AlphaFoldDB" id="A0A1I7XN29"/>
<sequence>MVQNCSEGGVHDVRIKMNHMMHERVVELIKDRPIDRF</sequence>